<evidence type="ECO:0000256" key="10">
    <source>
        <dbReference type="ARBA" id="ARBA00022827"/>
    </source>
</evidence>
<dbReference type="UniPathway" id="UPA00219"/>
<keyword evidence="11 19" id="KW-0521">NADP</keyword>
<feature type="active site" evidence="19">
    <location>
        <position position="334"/>
    </location>
</feature>
<sequence length="338" mass="36803">MTNFSDNFTLRGRNTFGLDATARHWAEFRTNDRLRELILACRERDLPWYVLSGGSNIILTGNFPGVVLHPTADGISEPEPGLVRAEAAVVWDDLVGWAVERGLGGLENLSLIPGYAGAAPVQNIGAYGAEAKDTIETVEYFDTETLETVRIAGKDCAFGYRDSVFKGPLRGRAVVTAVEFRLAPEAGGKYTYNIGYGDLRDRVMELGGPSLKNIRRAVIAIRREKLPDPAVAGNAGSFFKNPVVPAGQAEALRRQYPDMPGYPCDNGTQVKIPAAWLIDRAGWKGFRCGTVGVHPRQALVLVNLGGATAQEILNLARRIICDVEKKFGITLSMEVNIL</sequence>
<evidence type="ECO:0000256" key="19">
    <source>
        <dbReference type="HAMAP-Rule" id="MF_00037"/>
    </source>
</evidence>
<dbReference type="GO" id="GO:0009252">
    <property type="term" value="P:peptidoglycan biosynthetic process"/>
    <property type="evidence" value="ECO:0007669"/>
    <property type="project" value="UniProtKB-UniRule"/>
</dbReference>
<dbReference type="SUPFAM" id="SSF56176">
    <property type="entry name" value="FAD-binding/transporter-associated domain-like"/>
    <property type="match status" value="1"/>
</dbReference>
<gene>
    <name evidence="19 21" type="primary">murB</name>
    <name evidence="21" type="ORF">NCTC11190_01108</name>
</gene>
<dbReference type="PANTHER" id="PTHR21071">
    <property type="entry name" value="UDP-N-ACETYLENOLPYRUVOYLGLUCOSAMINE REDUCTASE"/>
    <property type="match status" value="1"/>
</dbReference>
<keyword evidence="7 19" id="KW-0963">Cytoplasm</keyword>
<dbReference type="GO" id="GO:0071949">
    <property type="term" value="F:FAD binding"/>
    <property type="evidence" value="ECO:0007669"/>
    <property type="project" value="InterPro"/>
</dbReference>
<dbReference type="Gene3D" id="3.30.43.10">
    <property type="entry name" value="Uridine Diphospho-n-acetylenolpyruvylglucosamine Reductase, domain 2"/>
    <property type="match status" value="1"/>
</dbReference>
<dbReference type="Proteomes" id="UP000255233">
    <property type="component" value="Unassembled WGS sequence"/>
</dbReference>
<evidence type="ECO:0000256" key="8">
    <source>
        <dbReference type="ARBA" id="ARBA00022618"/>
    </source>
</evidence>
<dbReference type="GO" id="GO:0071555">
    <property type="term" value="P:cell wall organization"/>
    <property type="evidence" value="ECO:0007669"/>
    <property type="project" value="UniProtKB-KW"/>
</dbReference>
<keyword evidence="10 19" id="KW-0274">FAD</keyword>
<reference evidence="21 22" key="1">
    <citation type="submission" date="2018-06" db="EMBL/GenBank/DDBJ databases">
        <authorList>
            <consortium name="Pathogen Informatics"/>
            <person name="Doyle S."/>
        </authorList>
    </citation>
    <scope>NUCLEOTIDE SEQUENCE [LARGE SCALE GENOMIC DNA]</scope>
    <source>
        <strain evidence="21 22">NCTC11190</strain>
    </source>
</reference>
<evidence type="ECO:0000256" key="5">
    <source>
        <dbReference type="ARBA" id="ARBA00012518"/>
    </source>
</evidence>
<keyword evidence="12 19" id="KW-0133">Cell shape</keyword>
<evidence type="ECO:0000313" key="21">
    <source>
        <dbReference type="EMBL" id="SUE33894.1"/>
    </source>
</evidence>
<evidence type="ECO:0000256" key="12">
    <source>
        <dbReference type="ARBA" id="ARBA00022960"/>
    </source>
</evidence>
<feature type="active site" description="Proton donor" evidence="19">
    <location>
        <position position="237"/>
    </location>
</feature>
<dbReference type="PROSITE" id="PS51387">
    <property type="entry name" value="FAD_PCMH"/>
    <property type="match status" value="1"/>
</dbReference>
<dbReference type="Gene3D" id="3.90.78.10">
    <property type="entry name" value="UDP-N-acetylenolpyruvoylglucosamine reductase, C-terminal domain"/>
    <property type="match status" value="1"/>
</dbReference>
<dbReference type="InterPro" id="IPR003170">
    <property type="entry name" value="MurB"/>
</dbReference>
<dbReference type="InterPro" id="IPR016166">
    <property type="entry name" value="FAD-bd_PCMH"/>
</dbReference>
<evidence type="ECO:0000259" key="20">
    <source>
        <dbReference type="PROSITE" id="PS51387"/>
    </source>
</evidence>
<evidence type="ECO:0000256" key="11">
    <source>
        <dbReference type="ARBA" id="ARBA00022857"/>
    </source>
</evidence>
<comment type="function">
    <text evidence="2 19">Cell wall formation.</text>
</comment>
<dbReference type="GO" id="GO:0051301">
    <property type="term" value="P:cell division"/>
    <property type="evidence" value="ECO:0007669"/>
    <property type="project" value="UniProtKB-KW"/>
</dbReference>
<dbReference type="HAMAP" id="MF_00037">
    <property type="entry name" value="MurB"/>
    <property type="match status" value="1"/>
</dbReference>
<keyword evidence="9 19" id="KW-0285">Flavoprotein</keyword>
<dbReference type="InterPro" id="IPR036318">
    <property type="entry name" value="FAD-bd_PCMH-like_sf"/>
</dbReference>
<dbReference type="AlphaFoldDB" id="A0A379MQ90"/>
<comment type="cofactor">
    <cofactor evidence="1 19">
        <name>FAD</name>
        <dbReference type="ChEBI" id="CHEBI:57692"/>
    </cofactor>
</comment>
<evidence type="ECO:0000256" key="1">
    <source>
        <dbReference type="ARBA" id="ARBA00001974"/>
    </source>
</evidence>
<evidence type="ECO:0000256" key="2">
    <source>
        <dbReference type="ARBA" id="ARBA00003921"/>
    </source>
</evidence>
<evidence type="ECO:0000256" key="9">
    <source>
        <dbReference type="ARBA" id="ARBA00022630"/>
    </source>
</evidence>
<comment type="similarity">
    <text evidence="19">Belongs to the MurB family.</text>
</comment>
<evidence type="ECO:0000256" key="17">
    <source>
        <dbReference type="ARBA" id="ARBA00031026"/>
    </source>
</evidence>
<organism evidence="21 22">
    <name type="scientific">Rikenella microfusus</name>
    <dbReference type="NCBI Taxonomy" id="28139"/>
    <lineage>
        <taxon>Bacteria</taxon>
        <taxon>Pseudomonadati</taxon>
        <taxon>Bacteroidota</taxon>
        <taxon>Bacteroidia</taxon>
        <taxon>Bacteroidales</taxon>
        <taxon>Rikenellaceae</taxon>
        <taxon>Rikenella</taxon>
    </lineage>
</organism>
<keyword evidence="14 19" id="KW-0560">Oxidoreductase</keyword>
<keyword evidence="16 19" id="KW-0961">Cell wall biogenesis/degradation</keyword>
<dbReference type="InterPro" id="IPR016167">
    <property type="entry name" value="FAD-bd_PCMH_sub1"/>
</dbReference>
<keyword evidence="8 19" id="KW-0132">Cell division</keyword>
<dbReference type="PANTHER" id="PTHR21071:SF4">
    <property type="entry name" value="UDP-N-ACETYLENOLPYRUVOYLGLUCOSAMINE REDUCTASE"/>
    <property type="match status" value="1"/>
</dbReference>
<keyword evidence="13 19" id="KW-0573">Peptidoglycan synthesis</keyword>
<dbReference type="GO" id="GO:0008762">
    <property type="term" value="F:UDP-N-acetylmuramate dehydrogenase activity"/>
    <property type="evidence" value="ECO:0007669"/>
    <property type="project" value="UniProtKB-UniRule"/>
</dbReference>
<dbReference type="NCBIfam" id="TIGR00179">
    <property type="entry name" value="murB"/>
    <property type="match status" value="1"/>
</dbReference>
<proteinExistence type="inferred from homology"/>
<evidence type="ECO:0000256" key="14">
    <source>
        <dbReference type="ARBA" id="ARBA00023002"/>
    </source>
</evidence>
<feature type="domain" description="FAD-binding PCMH-type" evidence="20">
    <location>
        <begin position="18"/>
        <end position="185"/>
    </location>
</feature>
<dbReference type="NCBIfam" id="NF000755">
    <property type="entry name" value="PRK00046.1"/>
    <property type="match status" value="1"/>
</dbReference>
<dbReference type="NCBIfam" id="NF010478">
    <property type="entry name" value="PRK13903.1"/>
    <property type="match status" value="1"/>
</dbReference>
<name>A0A379MQ90_9BACT</name>
<dbReference type="SUPFAM" id="SSF56194">
    <property type="entry name" value="Uridine diphospho-N-Acetylenolpyruvylglucosamine reductase, MurB, C-terminal domain"/>
    <property type="match status" value="1"/>
</dbReference>
<keyword evidence="15 19" id="KW-0131">Cell cycle</keyword>
<feature type="active site" evidence="19">
    <location>
        <position position="161"/>
    </location>
</feature>
<dbReference type="GO" id="GO:0005829">
    <property type="term" value="C:cytosol"/>
    <property type="evidence" value="ECO:0007669"/>
    <property type="project" value="TreeGrafter"/>
</dbReference>
<comment type="subcellular location">
    <subcellularLocation>
        <location evidence="3 19">Cytoplasm</location>
    </subcellularLocation>
</comment>
<evidence type="ECO:0000256" key="6">
    <source>
        <dbReference type="ARBA" id="ARBA00015188"/>
    </source>
</evidence>
<comment type="pathway">
    <text evidence="4 19">Cell wall biogenesis; peptidoglycan biosynthesis.</text>
</comment>
<dbReference type="Pfam" id="PF02873">
    <property type="entry name" value="MurB_C"/>
    <property type="match status" value="1"/>
</dbReference>
<keyword evidence="22" id="KW-1185">Reference proteome</keyword>
<dbReference type="EC" id="1.3.1.98" evidence="5 19"/>
<dbReference type="InterPro" id="IPR006094">
    <property type="entry name" value="Oxid_FAD_bind_N"/>
</dbReference>
<dbReference type="InterPro" id="IPR011601">
    <property type="entry name" value="MurB_C"/>
</dbReference>
<dbReference type="GO" id="GO:0008360">
    <property type="term" value="P:regulation of cell shape"/>
    <property type="evidence" value="ECO:0007669"/>
    <property type="project" value="UniProtKB-KW"/>
</dbReference>
<evidence type="ECO:0000256" key="3">
    <source>
        <dbReference type="ARBA" id="ARBA00004496"/>
    </source>
</evidence>
<evidence type="ECO:0000256" key="13">
    <source>
        <dbReference type="ARBA" id="ARBA00022984"/>
    </source>
</evidence>
<evidence type="ECO:0000256" key="18">
    <source>
        <dbReference type="ARBA" id="ARBA00048914"/>
    </source>
</evidence>
<protein>
    <recommendedName>
        <fullName evidence="6 19">UDP-N-acetylenolpyruvoylglucosamine reductase</fullName>
        <ecNumber evidence="5 19">1.3.1.98</ecNumber>
    </recommendedName>
    <alternativeName>
        <fullName evidence="17 19">UDP-N-acetylmuramate dehydrogenase</fullName>
    </alternativeName>
</protein>
<evidence type="ECO:0000256" key="4">
    <source>
        <dbReference type="ARBA" id="ARBA00004752"/>
    </source>
</evidence>
<dbReference type="Gene3D" id="3.30.465.10">
    <property type="match status" value="1"/>
</dbReference>
<comment type="catalytic activity">
    <reaction evidence="18 19">
        <text>UDP-N-acetyl-alpha-D-muramate + NADP(+) = UDP-N-acetyl-3-O-(1-carboxyvinyl)-alpha-D-glucosamine + NADPH + H(+)</text>
        <dbReference type="Rhea" id="RHEA:12248"/>
        <dbReference type="ChEBI" id="CHEBI:15378"/>
        <dbReference type="ChEBI" id="CHEBI:57783"/>
        <dbReference type="ChEBI" id="CHEBI:58349"/>
        <dbReference type="ChEBI" id="CHEBI:68483"/>
        <dbReference type="ChEBI" id="CHEBI:70757"/>
        <dbReference type="EC" id="1.3.1.98"/>
    </reaction>
</comment>
<dbReference type="OrthoDB" id="9804753at2"/>
<evidence type="ECO:0000256" key="16">
    <source>
        <dbReference type="ARBA" id="ARBA00023316"/>
    </source>
</evidence>
<evidence type="ECO:0000256" key="15">
    <source>
        <dbReference type="ARBA" id="ARBA00023306"/>
    </source>
</evidence>
<dbReference type="InterPro" id="IPR036635">
    <property type="entry name" value="MurB_C_sf"/>
</dbReference>
<evidence type="ECO:0000256" key="7">
    <source>
        <dbReference type="ARBA" id="ARBA00022490"/>
    </source>
</evidence>
<dbReference type="InterPro" id="IPR016169">
    <property type="entry name" value="FAD-bd_PCMH_sub2"/>
</dbReference>
<dbReference type="STRING" id="880526.GCA_000427365_00339"/>
<accession>A0A379MQ90</accession>
<dbReference type="RefSeq" id="WP_027290225.1">
    <property type="nucleotide sequence ID" value="NZ_CALVFX010000008.1"/>
</dbReference>
<dbReference type="Pfam" id="PF01565">
    <property type="entry name" value="FAD_binding_4"/>
    <property type="match status" value="1"/>
</dbReference>
<dbReference type="EMBL" id="UGVL01000001">
    <property type="protein sequence ID" value="SUE33894.1"/>
    <property type="molecule type" value="Genomic_DNA"/>
</dbReference>
<evidence type="ECO:0000313" key="22">
    <source>
        <dbReference type="Proteomes" id="UP000255233"/>
    </source>
</evidence>